<feature type="transmembrane region" description="Helical" evidence="6">
    <location>
        <begin position="274"/>
        <end position="295"/>
    </location>
</feature>
<feature type="transmembrane region" description="Helical" evidence="6">
    <location>
        <begin position="316"/>
        <end position="338"/>
    </location>
</feature>
<dbReference type="GO" id="GO:0005886">
    <property type="term" value="C:plasma membrane"/>
    <property type="evidence" value="ECO:0007669"/>
    <property type="project" value="UniProtKB-SubCell"/>
</dbReference>
<dbReference type="OrthoDB" id="5241646at2"/>
<dbReference type="PANTHER" id="PTHR34820">
    <property type="entry name" value="INNER MEMBRANE PROTEIN YEBZ"/>
    <property type="match status" value="1"/>
</dbReference>
<feature type="transmembrane region" description="Helical" evidence="6">
    <location>
        <begin position="236"/>
        <end position="262"/>
    </location>
</feature>
<dbReference type="RefSeq" id="WP_087129649.1">
    <property type="nucleotide sequence ID" value="NZ_FUKO01000004.1"/>
</dbReference>
<dbReference type="Pfam" id="PF05425">
    <property type="entry name" value="CopD"/>
    <property type="match status" value="1"/>
</dbReference>
<feature type="transmembrane region" description="Helical" evidence="6">
    <location>
        <begin position="445"/>
        <end position="466"/>
    </location>
</feature>
<keyword evidence="9" id="KW-1185">Reference proteome</keyword>
<feature type="transmembrane region" description="Helical" evidence="6">
    <location>
        <begin position="527"/>
        <end position="547"/>
    </location>
</feature>
<evidence type="ECO:0000256" key="2">
    <source>
        <dbReference type="ARBA" id="ARBA00022475"/>
    </source>
</evidence>
<feature type="transmembrane region" description="Helical" evidence="6">
    <location>
        <begin position="412"/>
        <end position="433"/>
    </location>
</feature>
<feature type="transmembrane region" description="Helical" evidence="6">
    <location>
        <begin position="190"/>
        <end position="215"/>
    </location>
</feature>
<dbReference type="InterPro" id="IPR032694">
    <property type="entry name" value="CopC/D"/>
</dbReference>
<gene>
    <name evidence="8" type="ORF">FM104_01265</name>
</gene>
<name>A0A1R4IBR3_9MICO</name>
<sequence>MNSYRLAGISTLVVSAAIALIAALVVGGGAVPPKLLDPGPIVMWGLPAVKLIANLGAAAMFGSLVLALFGLRSGTKPFDVALDTASIGAAIFTITSGLTAFLTFMAAFNPKLTADRSFGEQFGRFLLELPLGQAWLITTVMGAVITLLLFGWRNWTGTMLTAVLAAAAFLPIATQGHSGELSGHEVAVNAILLHTVGAAVWLGGLLLLVVLRGFGVTRAPQTASGKRKKAADADRIDLAVLVARYSSLALAAFIVVAISGVARTMVALGDWSELLSPYGLIVLGKSALLIALGLFGAWYRQKLIRHLNGEKQSRSFWTLIIGELSLMGMASGAAAALARTPPPVGETAPAVQTPAERLTRNPLPPELTLERWFTAYDWDILWIIAVGFAVFLYVAAVVRLHRRGDSWSVWRTLSWLGGMLMLLWVTCGPLNAYQEYLFSVHMMGHMMLSMAIPVLLVSGMPVTLALRSIRKRDDGTRGGREWILWAVHSPYSKFITHPFVAAGIFVASLWAFYFTDLVRWAMYDHLGHEWMIIHFLISGYLFVMTLIGSDPIPYRLPYAGRLITLIAVMAMHAFFGVAIMMQEGLIVAEWFGSMGRTWGATPMEDQYVGGGIAWSVGEIPTMVLATVVAIQWSRSDDRLQRRRDRHADRTGEAELEEYNAQLAALAEKDERIAAHDGR</sequence>
<keyword evidence="3 6" id="KW-0812">Transmembrane</keyword>
<evidence type="ECO:0000259" key="7">
    <source>
        <dbReference type="Pfam" id="PF05425"/>
    </source>
</evidence>
<feature type="transmembrane region" description="Helical" evidence="6">
    <location>
        <begin position="494"/>
        <end position="515"/>
    </location>
</feature>
<dbReference type="Proteomes" id="UP000196320">
    <property type="component" value="Unassembled WGS sequence"/>
</dbReference>
<evidence type="ECO:0000313" key="8">
    <source>
        <dbReference type="EMBL" id="SJN17156.1"/>
    </source>
</evidence>
<feature type="transmembrane region" description="Helical" evidence="6">
    <location>
        <begin position="380"/>
        <end position="400"/>
    </location>
</feature>
<dbReference type="InterPro" id="IPR008457">
    <property type="entry name" value="Cu-R_CopD_dom"/>
</dbReference>
<evidence type="ECO:0000256" key="1">
    <source>
        <dbReference type="ARBA" id="ARBA00004651"/>
    </source>
</evidence>
<evidence type="ECO:0000256" key="4">
    <source>
        <dbReference type="ARBA" id="ARBA00022989"/>
    </source>
</evidence>
<evidence type="ECO:0000313" key="9">
    <source>
        <dbReference type="Proteomes" id="UP000196320"/>
    </source>
</evidence>
<evidence type="ECO:0000256" key="5">
    <source>
        <dbReference type="ARBA" id="ARBA00023136"/>
    </source>
</evidence>
<feature type="transmembrane region" description="Helical" evidence="6">
    <location>
        <begin position="159"/>
        <end position="178"/>
    </location>
</feature>
<feature type="transmembrane region" description="Helical" evidence="6">
    <location>
        <begin position="83"/>
        <end position="108"/>
    </location>
</feature>
<feature type="domain" description="Copper resistance protein D" evidence="7">
    <location>
        <begin position="241"/>
        <end position="337"/>
    </location>
</feature>
<comment type="subcellular location">
    <subcellularLocation>
        <location evidence="1">Cell membrane</location>
        <topology evidence="1">Multi-pass membrane protein</topology>
    </subcellularLocation>
</comment>
<accession>A0A1R4IBR3</accession>
<feature type="transmembrane region" description="Helical" evidence="6">
    <location>
        <begin position="612"/>
        <end position="633"/>
    </location>
</feature>
<keyword evidence="5 6" id="KW-0472">Membrane</keyword>
<protein>
    <submittedName>
        <fullName evidence="8">Copper resistance protein D</fullName>
    </submittedName>
</protein>
<feature type="transmembrane region" description="Helical" evidence="6">
    <location>
        <begin position="559"/>
        <end position="581"/>
    </location>
</feature>
<dbReference type="Pfam" id="PF09678">
    <property type="entry name" value="Caa3_CtaG"/>
    <property type="match status" value="1"/>
</dbReference>
<organism evidence="8 9">
    <name type="scientific">Microbacterium esteraromaticum</name>
    <dbReference type="NCBI Taxonomy" id="57043"/>
    <lineage>
        <taxon>Bacteria</taxon>
        <taxon>Bacillati</taxon>
        <taxon>Actinomycetota</taxon>
        <taxon>Actinomycetes</taxon>
        <taxon>Micrococcales</taxon>
        <taxon>Microbacteriaceae</taxon>
        <taxon>Microbacterium</taxon>
    </lineage>
</organism>
<dbReference type="AlphaFoldDB" id="A0A1R4IBR3"/>
<dbReference type="PANTHER" id="PTHR34820:SF4">
    <property type="entry name" value="INNER MEMBRANE PROTEIN YEBZ"/>
    <property type="match status" value="1"/>
</dbReference>
<feature type="transmembrane region" description="Helical" evidence="6">
    <location>
        <begin position="134"/>
        <end position="152"/>
    </location>
</feature>
<feature type="transmembrane region" description="Helical" evidence="6">
    <location>
        <begin position="51"/>
        <end position="71"/>
    </location>
</feature>
<evidence type="ECO:0000256" key="3">
    <source>
        <dbReference type="ARBA" id="ARBA00022692"/>
    </source>
</evidence>
<feature type="transmembrane region" description="Helical" evidence="6">
    <location>
        <begin position="12"/>
        <end position="31"/>
    </location>
</feature>
<keyword evidence="2" id="KW-1003">Cell membrane</keyword>
<dbReference type="GO" id="GO:0006825">
    <property type="term" value="P:copper ion transport"/>
    <property type="evidence" value="ECO:0007669"/>
    <property type="project" value="InterPro"/>
</dbReference>
<reference evidence="8 9" key="1">
    <citation type="submission" date="2017-02" db="EMBL/GenBank/DDBJ databases">
        <authorList>
            <person name="Peterson S.W."/>
        </authorList>
    </citation>
    <scope>NUCLEOTIDE SEQUENCE [LARGE SCALE GENOMIC DNA]</scope>
    <source>
        <strain evidence="8 9">B Mb 05.01</strain>
    </source>
</reference>
<dbReference type="EMBL" id="FUKO01000004">
    <property type="protein sequence ID" value="SJN17156.1"/>
    <property type="molecule type" value="Genomic_DNA"/>
</dbReference>
<evidence type="ECO:0000256" key="6">
    <source>
        <dbReference type="SAM" id="Phobius"/>
    </source>
</evidence>
<dbReference type="InterPro" id="IPR019108">
    <property type="entry name" value="Caa3_assmbl_CtaG-rel"/>
</dbReference>
<keyword evidence="4 6" id="KW-1133">Transmembrane helix</keyword>
<proteinExistence type="predicted"/>